<dbReference type="Proteomes" id="UP000229756">
    <property type="component" value="Unassembled WGS sequence"/>
</dbReference>
<dbReference type="AlphaFoldDB" id="A0A2M8EM90"/>
<proteinExistence type="predicted"/>
<reference evidence="5" key="1">
    <citation type="submission" date="2017-09" db="EMBL/GenBank/DDBJ databases">
        <title>Depth-based differentiation of microbial function through sediment-hosted aquifers and enrichment of novel symbionts in the deep terrestrial subsurface.</title>
        <authorList>
            <person name="Probst A.J."/>
            <person name="Ladd B."/>
            <person name="Jarett J.K."/>
            <person name="Geller-Mcgrath D.E."/>
            <person name="Sieber C.M.K."/>
            <person name="Emerson J.B."/>
            <person name="Anantharaman K."/>
            <person name="Thomas B.C."/>
            <person name="Malmstrom R."/>
            <person name="Stieglmeier M."/>
            <person name="Klingl A."/>
            <person name="Woyke T."/>
            <person name="Ryan C.M."/>
            <person name="Banfield J.F."/>
        </authorList>
    </citation>
    <scope>NUCLEOTIDE SEQUENCE [LARGE SCALE GENOMIC DNA]</scope>
</reference>
<comment type="caution">
    <text evidence="4">The sequence shown here is derived from an EMBL/GenBank/DDBJ whole genome shotgun (WGS) entry which is preliminary data.</text>
</comment>
<dbReference type="EMBL" id="PFSJ01000009">
    <property type="protein sequence ID" value="PJC23854.1"/>
    <property type="molecule type" value="Genomic_DNA"/>
</dbReference>
<sequence>MIDLLNFLTKNIVSNPEAVAIEEQDSTTFDGHSSKVYIISVDESDTGIVIGKGGQTIKAIRNLVKVKAVNLGTYVDVRLKEKS</sequence>
<evidence type="ECO:0000256" key="1">
    <source>
        <dbReference type="ARBA" id="ARBA00022490"/>
    </source>
</evidence>
<dbReference type="PROSITE" id="PS50084">
    <property type="entry name" value="KH_TYPE_1"/>
    <property type="match status" value="1"/>
</dbReference>
<dbReference type="Gene3D" id="3.30.300.20">
    <property type="match status" value="1"/>
</dbReference>
<evidence type="ECO:0000313" key="4">
    <source>
        <dbReference type="EMBL" id="PJC23854.1"/>
    </source>
</evidence>
<protein>
    <submittedName>
        <fullName evidence="4">RNA-binding protein</fullName>
    </submittedName>
</protein>
<gene>
    <name evidence="4" type="ORF">CO058_01185</name>
</gene>
<evidence type="ECO:0000256" key="2">
    <source>
        <dbReference type="ARBA" id="ARBA00022884"/>
    </source>
</evidence>
<accession>A0A2M8EM90</accession>
<dbReference type="PANTHER" id="PTHR34654:SF1">
    <property type="entry name" value="RNA-BINDING PROTEIN KHPA"/>
    <property type="match status" value="1"/>
</dbReference>
<keyword evidence="2 3" id="KW-0694">RNA-binding</keyword>
<dbReference type="SUPFAM" id="SSF54814">
    <property type="entry name" value="Prokaryotic type KH domain (KH-domain type II)"/>
    <property type="match status" value="1"/>
</dbReference>
<dbReference type="InterPro" id="IPR015946">
    <property type="entry name" value="KH_dom-like_a/b"/>
</dbReference>
<dbReference type="Pfam" id="PF13083">
    <property type="entry name" value="KH_KhpA-B"/>
    <property type="match status" value="1"/>
</dbReference>
<evidence type="ECO:0000256" key="3">
    <source>
        <dbReference type="PROSITE-ProRule" id="PRU00117"/>
    </source>
</evidence>
<dbReference type="GO" id="GO:0003723">
    <property type="term" value="F:RNA binding"/>
    <property type="evidence" value="ECO:0007669"/>
    <property type="project" value="UniProtKB-UniRule"/>
</dbReference>
<dbReference type="InterPro" id="IPR009019">
    <property type="entry name" value="KH_sf_prok-type"/>
</dbReference>
<dbReference type="InterPro" id="IPR020627">
    <property type="entry name" value="KhpA"/>
</dbReference>
<keyword evidence="1" id="KW-0963">Cytoplasm</keyword>
<dbReference type="PANTHER" id="PTHR34654">
    <property type="entry name" value="UPF0109 PROTEIN SCO5592"/>
    <property type="match status" value="1"/>
</dbReference>
<name>A0A2M8EM90_UNCKA</name>
<organism evidence="4 5">
    <name type="scientific">candidate division WWE3 bacterium CG_4_9_14_0_2_um_filter_35_11</name>
    <dbReference type="NCBI Taxonomy" id="1975077"/>
    <lineage>
        <taxon>Bacteria</taxon>
        <taxon>Katanobacteria</taxon>
    </lineage>
</organism>
<evidence type="ECO:0000313" key="5">
    <source>
        <dbReference type="Proteomes" id="UP000229756"/>
    </source>
</evidence>